<dbReference type="EMBL" id="MN740125">
    <property type="protein sequence ID" value="QHT88862.1"/>
    <property type="molecule type" value="Genomic_DNA"/>
</dbReference>
<dbReference type="AlphaFoldDB" id="A0A6C0I7U6"/>
<name>A0A6C0I7U6_9ZZZZ</name>
<sequence length="148" mass="16404">MSSSENTNTDTNESIINPNEKPKDDSWVSGVGLSVLLLVVCPKILDFWGIPISSYGPYLAFVVFIILVKIILPSNLSFSSNSSETEINSNEVPLQQYNVIRSQPSLESTPQYAAQAIIPSIDNSNDNPEETWRDIEGVIDEERQNTDV</sequence>
<evidence type="ECO:0000256" key="2">
    <source>
        <dbReference type="SAM" id="Phobius"/>
    </source>
</evidence>
<evidence type="ECO:0000313" key="3">
    <source>
        <dbReference type="EMBL" id="QHT88862.1"/>
    </source>
</evidence>
<proteinExistence type="predicted"/>
<reference evidence="3" key="1">
    <citation type="journal article" date="2020" name="Nature">
        <title>Giant virus diversity and host interactions through global metagenomics.</title>
        <authorList>
            <person name="Schulz F."/>
            <person name="Roux S."/>
            <person name="Paez-Espino D."/>
            <person name="Jungbluth S."/>
            <person name="Walsh D.A."/>
            <person name="Denef V.J."/>
            <person name="McMahon K.D."/>
            <person name="Konstantinidis K.T."/>
            <person name="Eloe-Fadrosh E.A."/>
            <person name="Kyrpides N.C."/>
            <person name="Woyke T."/>
        </authorList>
    </citation>
    <scope>NUCLEOTIDE SEQUENCE</scope>
    <source>
        <strain evidence="3">GVMAG-M-3300023184-51</strain>
    </source>
</reference>
<keyword evidence="2" id="KW-0812">Transmembrane</keyword>
<organism evidence="3">
    <name type="scientific">viral metagenome</name>
    <dbReference type="NCBI Taxonomy" id="1070528"/>
    <lineage>
        <taxon>unclassified sequences</taxon>
        <taxon>metagenomes</taxon>
        <taxon>organismal metagenomes</taxon>
    </lineage>
</organism>
<feature type="transmembrane region" description="Helical" evidence="2">
    <location>
        <begin position="55"/>
        <end position="72"/>
    </location>
</feature>
<keyword evidence="2" id="KW-0472">Membrane</keyword>
<accession>A0A6C0I7U6</accession>
<evidence type="ECO:0000256" key="1">
    <source>
        <dbReference type="SAM" id="MobiDB-lite"/>
    </source>
</evidence>
<protein>
    <submittedName>
        <fullName evidence="3">Uncharacterized protein</fullName>
    </submittedName>
</protein>
<feature type="transmembrane region" description="Helical" evidence="2">
    <location>
        <begin position="27"/>
        <end position="48"/>
    </location>
</feature>
<keyword evidence="2" id="KW-1133">Transmembrane helix</keyword>
<feature type="compositionally biased region" description="Polar residues" evidence="1">
    <location>
        <begin position="1"/>
        <end position="17"/>
    </location>
</feature>
<feature type="region of interest" description="Disordered" evidence="1">
    <location>
        <begin position="1"/>
        <end position="21"/>
    </location>
</feature>